<dbReference type="Proteomes" id="UP000264980">
    <property type="component" value="Chromosome"/>
</dbReference>
<dbReference type="RefSeq" id="WP_233478611.1">
    <property type="nucleotide sequence ID" value="NZ_CP013970.1"/>
</dbReference>
<accession>A0A345CQ21</accession>
<evidence type="ECO:0000313" key="1">
    <source>
        <dbReference type="EMBL" id="AXF75538.1"/>
    </source>
</evidence>
<gene>
    <name evidence="1" type="ORF">AV903_04530</name>
</gene>
<reference evidence="1 2" key="1">
    <citation type="submission" date="2016-01" db="EMBL/GenBank/DDBJ databases">
        <authorList>
            <person name="Oliw E.H."/>
        </authorList>
    </citation>
    <scope>NUCLEOTIDE SEQUENCE [LARGE SCALE GENOMIC DNA]</scope>
    <source>
        <strain evidence="1 2">MDcuke</strain>
    </source>
</reference>
<protein>
    <submittedName>
        <fullName evidence="1">Uncharacterized protein</fullName>
    </submittedName>
</protein>
<proteinExistence type="predicted"/>
<name>A0A345CQ21_9GAMM</name>
<dbReference type="EMBL" id="CP013970">
    <property type="protein sequence ID" value="AXF75538.1"/>
    <property type="molecule type" value="Genomic_DNA"/>
</dbReference>
<sequence>MINAKRLADDMVESINVNSNFLKSFAGGALELPVDLFYLGRSFLDTDNRSPNSFDGERCIRLVKNGYANRKNLQKIANIIIDRYLDKVDVNKLKSAGTNFAGSISGSVIMNRMILGNIGTMFADRMVAKMLIGFSFSSMLSLGALQARAIYTSRELSKRDPELHNHLRRLGDLDLLYFLMEKRVQPFEAAFSLWRQNRPLFDEVSRYFLQKVRR</sequence>
<evidence type="ECO:0000313" key="2">
    <source>
        <dbReference type="Proteomes" id="UP000264980"/>
    </source>
</evidence>
<organism evidence="1 2">
    <name type="scientific">Erwinia tracheiphila</name>
    <dbReference type="NCBI Taxonomy" id="65700"/>
    <lineage>
        <taxon>Bacteria</taxon>
        <taxon>Pseudomonadati</taxon>
        <taxon>Pseudomonadota</taxon>
        <taxon>Gammaproteobacteria</taxon>
        <taxon>Enterobacterales</taxon>
        <taxon>Erwiniaceae</taxon>
        <taxon>Erwinia</taxon>
    </lineage>
</organism>
<dbReference type="AlphaFoldDB" id="A0A345CQ21"/>